<feature type="chain" id="PRO_5020293439" evidence="2">
    <location>
        <begin position="22"/>
        <end position="167"/>
    </location>
</feature>
<name>A0A4Q8LWE3_9GAMM</name>
<evidence type="ECO:0000313" key="5">
    <source>
        <dbReference type="Proteomes" id="UP000292087"/>
    </source>
</evidence>
<proteinExistence type="predicted"/>
<dbReference type="EMBL" id="SHMF01000002">
    <property type="protein sequence ID" value="TAA35894.1"/>
    <property type="molecule type" value="Genomic_DNA"/>
</dbReference>
<gene>
    <name evidence="4" type="ORF">EA656_09540</name>
</gene>
<reference evidence="4 5" key="1">
    <citation type="submission" date="2019-02" db="EMBL/GenBank/DDBJ databases">
        <title>WGS of Pseudoxanthomonas species novum from clinical isolates.</title>
        <authorList>
            <person name="Bernier A.-M."/>
            <person name="Bernard K."/>
            <person name="Vachon A."/>
        </authorList>
    </citation>
    <scope>NUCLEOTIDE SEQUENCE [LARGE SCALE GENOMIC DNA]</scope>
    <source>
        <strain evidence="4 5">NML140781</strain>
    </source>
</reference>
<dbReference type="Proteomes" id="UP000292087">
    <property type="component" value="Unassembled WGS sequence"/>
</dbReference>
<feature type="signal peptide" evidence="2">
    <location>
        <begin position="1"/>
        <end position="21"/>
    </location>
</feature>
<feature type="region of interest" description="Disordered" evidence="1">
    <location>
        <begin position="26"/>
        <end position="49"/>
    </location>
</feature>
<evidence type="ECO:0000256" key="1">
    <source>
        <dbReference type="SAM" id="MobiDB-lite"/>
    </source>
</evidence>
<evidence type="ECO:0000259" key="3">
    <source>
        <dbReference type="Pfam" id="PF13827"/>
    </source>
</evidence>
<dbReference type="Pfam" id="PF13827">
    <property type="entry name" value="DUF4189"/>
    <property type="match status" value="1"/>
</dbReference>
<accession>A0A4Q8LWE3</accession>
<comment type="caution">
    <text evidence="4">The sequence shown here is derived from an EMBL/GenBank/DDBJ whole genome shotgun (WGS) entry which is preliminary data.</text>
</comment>
<protein>
    <submittedName>
        <fullName evidence="4">DUF4189 domain-containing protein</fullName>
    </submittedName>
</protein>
<feature type="domain" description="DUF4189" evidence="3">
    <location>
        <begin position="61"/>
        <end position="158"/>
    </location>
</feature>
<dbReference type="AlphaFoldDB" id="A0A4Q8LWE3"/>
<evidence type="ECO:0000256" key="2">
    <source>
        <dbReference type="SAM" id="SignalP"/>
    </source>
</evidence>
<keyword evidence="2" id="KW-0732">Signal</keyword>
<evidence type="ECO:0000313" key="4">
    <source>
        <dbReference type="EMBL" id="TAA35894.1"/>
    </source>
</evidence>
<organism evidence="4 5">
    <name type="scientific">Pseudoxanthomonas winnipegensis</name>
    <dbReference type="NCBI Taxonomy" id="2480810"/>
    <lineage>
        <taxon>Bacteria</taxon>
        <taxon>Pseudomonadati</taxon>
        <taxon>Pseudomonadota</taxon>
        <taxon>Gammaproteobacteria</taxon>
        <taxon>Lysobacterales</taxon>
        <taxon>Lysobacteraceae</taxon>
        <taxon>Pseudoxanthomonas</taxon>
    </lineage>
</organism>
<dbReference type="PROSITE" id="PS51257">
    <property type="entry name" value="PROKAR_LIPOPROTEIN"/>
    <property type="match status" value="1"/>
</dbReference>
<sequence>MLSRNVLLGFLALVLACEALAQQRPGGNGPLPGDPGYNGAVGQHEIPMPRPQPSGEWIKTWGAIANGSNGVGGTSVGMLTKSAAEGEAVARCVSGGGQDCRASFTYYNQCAVILSAISDPVTDMLQGAESIEVATKVGMPKCRSMNNGSECRVVYSACSEAIFNKFR</sequence>
<dbReference type="InterPro" id="IPR025240">
    <property type="entry name" value="DUF4189"/>
</dbReference>